<keyword evidence="2" id="KW-0804">Transcription</keyword>
<feature type="region of interest" description="Disordered" evidence="4">
    <location>
        <begin position="40"/>
        <end position="67"/>
    </location>
</feature>
<dbReference type="CDD" id="cd00167">
    <property type="entry name" value="SANT"/>
    <property type="match status" value="1"/>
</dbReference>
<dbReference type="GO" id="GO:0003677">
    <property type="term" value="F:DNA binding"/>
    <property type="evidence" value="ECO:0007669"/>
    <property type="project" value="UniProtKB-KW"/>
</dbReference>
<dbReference type="SUPFAM" id="SSF46689">
    <property type="entry name" value="Homeodomain-like"/>
    <property type="match status" value="1"/>
</dbReference>
<evidence type="ECO:0000256" key="3">
    <source>
        <dbReference type="ARBA" id="ARBA00023242"/>
    </source>
</evidence>
<dbReference type="EMBL" id="CAXDID020000440">
    <property type="protein sequence ID" value="CAL6091980.1"/>
    <property type="molecule type" value="Genomic_DNA"/>
</dbReference>
<dbReference type="InterPro" id="IPR009057">
    <property type="entry name" value="Homeodomain-like_sf"/>
</dbReference>
<evidence type="ECO:0000259" key="6">
    <source>
        <dbReference type="PROSITE" id="PS51294"/>
    </source>
</evidence>
<evidence type="ECO:0000313" key="12">
    <source>
        <dbReference type="Proteomes" id="UP001642409"/>
    </source>
</evidence>
<feature type="domain" description="Myb-like" evidence="5">
    <location>
        <begin position="56"/>
        <end position="107"/>
    </location>
</feature>
<evidence type="ECO:0000313" key="11">
    <source>
        <dbReference type="EMBL" id="CAL6091980.1"/>
    </source>
</evidence>
<dbReference type="EMBL" id="CATOUU010000839">
    <property type="protein sequence ID" value="CAI9953420.1"/>
    <property type="molecule type" value="Genomic_DNA"/>
</dbReference>
<reference evidence="9 12" key="2">
    <citation type="submission" date="2024-07" db="EMBL/GenBank/DDBJ databases">
        <authorList>
            <person name="Akdeniz Z."/>
        </authorList>
    </citation>
    <scope>NUCLEOTIDE SEQUENCE [LARGE SCALE GENOMIC DNA]</scope>
</reference>
<evidence type="ECO:0000313" key="9">
    <source>
        <dbReference type="EMBL" id="CAL6010678.1"/>
    </source>
</evidence>
<name>A0AA86QKK7_9EUKA</name>
<dbReference type="Pfam" id="PF00249">
    <property type="entry name" value="Myb_DNA-binding"/>
    <property type="match status" value="1"/>
</dbReference>
<dbReference type="EMBL" id="CAXDID020000263">
    <property type="protein sequence ID" value="CAL6066629.1"/>
    <property type="molecule type" value="Genomic_DNA"/>
</dbReference>
<evidence type="ECO:0000256" key="1">
    <source>
        <dbReference type="ARBA" id="ARBA00023015"/>
    </source>
</evidence>
<dbReference type="NCBIfam" id="TIGR01557">
    <property type="entry name" value="myb_SHAQKYF"/>
    <property type="match status" value="1"/>
</dbReference>
<dbReference type="AlphaFoldDB" id="A0AA86QKK7"/>
<comment type="caution">
    <text evidence="7">The sequence shown here is derived from an EMBL/GenBank/DDBJ whole genome shotgun (WGS) entry which is preliminary data.</text>
</comment>
<dbReference type="EMBL" id="CAXDID020000062">
    <property type="protein sequence ID" value="CAL6010678.1"/>
    <property type="molecule type" value="Genomic_DNA"/>
</dbReference>
<dbReference type="InterPro" id="IPR017930">
    <property type="entry name" value="Myb_dom"/>
</dbReference>
<gene>
    <name evidence="9" type="ORF">HINF_LOCUS22197</name>
    <name evidence="7" type="ORF">HINF_LOCUS41065</name>
    <name evidence="8" type="ORF">HINF_LOCUS47577</name>
    <name evidence="10" type="ORF">HINF_LOCUS52540</name>
    <name evidence="11" type="ORF">HINF_LOCUS66046</name>
</gene>
<feature type="compositionally biased region" description="Low complexity" evidence="4">
    <location>
        <begin position="40"/>
        <end position="50"/>
    </location>
</feature>
<dbReference type="Proteomes" id="UP001642409">
    <property type="component" value="Unassembled WGS sequence"/>
</dbReference>
<keyword evidence="3" id="KW-0539">Nucleus</keyword>
<dbReference type="PANTHER" id="PTHR12802">
    <property type="entry name" value="SWI/SNF COMPLEX-RELATED"/>
    <property type="match status" value="1"/>
</dbReference>
<evidence type="ECO:0000256" key="2">
    <source>
        <dbReference type="ARBA" id="ARBA00023163"/>
    </source>
</evidence>
<dbReference type="PROSITE" id="PS50090">
    <property type="entry name" value="MYB_LIKE"/>
    <property type="match status" value="1"/>
</dbReference>
<evidence type="ECO:0000313" key="8">
    <source>
        <dbReference type="EMBL" id="CAI9959932.1"/>
    </source>
</evidence>
<protein>
    <submittedName>
        <fullName evidence="7">Myb-like DNA-binding domain-containing protein</fullName>
    </submittedName>
    <submittedName>
        <fullName evidence="9">Myb-like_DNA-binding domain-containing protein</fullName>
    </submittedName>
</protein>
<keyword evidence="12" id="KW-1185">Reference proteome</keyword>
<evidence type="ECO:0000259" key="5">
    <source>
        <dbReference type="PROSITE" id="PS50090"/>
    </source>
</evidence>
<accession>A0AA86QKK7</accession>
<dbReference type="PROSITE" id="PS51294">
    <property type="entry name" value="HTH_MYB"/>
    <property type="match status" value="1"/>
</dbReference>
<evidence type="ECO:0000256" key="4">
    <source>
        <dbReference type="SAM" id="MobiDB-lite"/>
    </source>
</evidence>
<proteinExistence type="predicted"/>
<reference evidence="7" key="1">
    <citation type="submission" date="2023-06" db="EMBL/GenBank/DDBJ databases">
        <authorList>
            <person name="Kurt Z."/>
        </authorList>
    </citation>
    <scope>NUCLEOTIDE SEQUENCE</scope>
</reference>
<organism evidence="7">
    <name type="scientific">Hexamita inflata</name>
    <dbReference type="NCBI Taxonomy" id="28002"/>
    <lineage>
        <taxon>Eukaryota</taxon>
        <taxon>Metamonada</taxon>
        <taxon>Diplomonadida</taxon>
        <taxon>Hexamitidae</taxon>
        <taxon>Hexamitinae</taxon>
        <taxon>Hexamita</taxon>
    </lineage>
</organism>
<sequence>MFNPNQAVNQLTPEQELDLLERENQRLRGILEALKEELRQLQSEQQTQQNDDSDDGTDKKRNTWSEQEHDTVLELVEKFGKNRPTQISAELGTKNTRQVISHLQKFYLKLDRNFDRNSQQIDRAQLSVLRNKLQSKFIPHLIQFVAKFAQIPNRQQLGDIKDFEIIYGEGEINLAGNKLTVGRNYLLKHLRADMLQIIANAAYMMKVSSNSIVVAQYVAEKFEAEVSEIVVGAFVV</sequence>
<keyword evidence="7" id="KW-0238">DNA-binding</keyword>
<evidence type="ECO:0000313" key="7">
    <source>
        <dbReference type="EMBL" id="CAI9953420.1"/>
    </source>
</evidence>
<dbReference type="Gene3D" id="1.10.10.60">
    <property type="entry name" value="Homeodomain-like"/>
    <property type="match status" value="1"/>
</dbReference>
<feature type="compositionally biased region" description="Basic and acidic residues" evidence="4">
    <location>
        <begin position="56"/>
        <end position="67"/>
    </location>
</feature>
<keyword evidence="1" id="KW-0805">Transcription regulation</keyword>
<dbReference type="EMBL" id="CATOUU010000925">
    <property type="protein sequence ID" value="CAI9959932.1"/>
    <property type="molecule type" value="Genomic_DNA"/>
</dbReference>
<dbReference type="InterPro" id="IPR001005">
    <property type="entry name" value="SANT/Myb"/>
</dbReference>
<feature type="domain" description="HTH myb-type" evidence="6">
    <location>
        <begin position="56"/>
        <end position="111"/>
    </location>
</feature>
<dbReference type="InterPro" id="IPR006447">
    <property type="entry name" value="Myb_dom_plants"/>
</dbReference>
<dbReference type="SMART" id="SM00717">
    <property type="entry name" value="SANT"/>
    <property type="match status" value="1"/>
</dbReference>
<evidence type="ECO:0000313" key="10">
    <source>
        <dbReference type="EMBL" id="CAL6066629.1"/>
    </source>
</evidence>